<dbReference type="InterPro" id="IPR011527">
    <property type="entry name" value="ABC1_TM_dom"/>
</dbReference>
<dbReference type="PANTHER" id="PTHR11384">
    <property type="entry name" value="ATP-BINDING CASSETTE, SUB-FAMILY D MEMBER"/>
    <property type="match status" value="1"/>
</dbReference>
<accession>A0A0L6VPK9</accession>
<comment type="caution">
    <text evidence="12">The sequence shown here is derived from an EMBL/GenBank/DDBJ whole genome shotgun (WGS) entry which is preliminary data.</text>
</comment>
<dbReference type="SUPFAM" id="SSF52540">
    <property type="entry name" value="P-loop containing nucleoside triphosphate hydrolases"/>
    <property type="match status" value="1"/>
</dbReference>
<evidence type="ECO:0000256" key="10">
    <source>
        <dbReference type="SAM" id="Phobius"/>
    </source>
</evidence>
<feature type="compositionally biased region" description="Polar residues" evidence="9">
    <location>
        <begin position="70"/>
        <end position="87"/>
    </location>
</feature>
<dbReference type="STRING" id="27349.A0A0L6VPK9"/>
<dbReference type="Pfam" id="PF00005">
    <property type="entry name" value="ABC_tran"/>
    <property type="match status" value="1"/>
</dbReference>
<keyword evidence="3" id="KW-0813">Transport</keyword>
<sequence>MANPRQTQATMGTRVLAGYMRQRPFFQKLFMSSFVVYIVLATTSGLRPKKRQQKLLPSSDKQQADEKGTIPNSTSTTLGTATVGSRSSNRKRAAHRVEVDAKFFARLNRLLAIVIPSWKSKTASLLVIHSAFLIFRTVLSLYVASLDGQIVSALVRGEGMQFLSRLALWMSISIPATYTNSMLSYLQCKLSIAYRSRLTNRIHDMYLSDTTFYGINNLDDRMANVDQLITVDVAKFSDSLAEIYGNLAKPLLDVVLYNWQLSKNVGLEGLIGLTIVVQASAALLRAVTPSFGRYASEEQKLEGEFRFTHSRLIENSEEVSFYSSHRSYEIEKNIIERSYFSLIKHINWVYKVRLWHGMIEDGIIKWVWGSLGLMICSIPVFFNINPAPAAVGEAIKKSLPDSDMGGRTQGFVTNRRLLLSASDAFGRVMYSYKDVSELAGYTARVSELLDTMESIKQGQYEKRKVGSANKDDTQKLLQNRGEVVESQDEIIFDQVPIISPNGDVLVRSLSFHVKPGQHLLIVGPNGCGKSSLFRILGGLWPVYGGRVTKPAATEFTYIPQRPYLSLGTLRDQLIYPDSKVEMAKRGVTDQDLLRILSIVDMDSIVEREGGWDVVREWRDALSGGDKQRLAICRLYYHCPKYAILDECTSAVTLDIEKVMYEHATSLGITLLTVSHRPSLWKYHKYFCMVIRYILQYDGEGGYCFTELDAEKRLALQEEKQVCFRFGAKVVGDPEAARAARAAGGGPTSQGRCALFLLNLILCLDL</sequence>
<gene>
    <name evidence="12" type="ORF">VP01_1243g5</name>
</gene>
<dbReference type="PROSITE" id="PS50893">
    <property type="entry name" value="ABC_TRANSPORTER_2"/>
    <property type="match status" value="1"/>
</dbReference>
<dbReference type="InterPro" id="IPR003439">
    <property type="entry name" value="ABC_transporter-like_ATP-bd"/>
</dbReference>
<evidence type="ECO:0000313" key="13">
    <source>
        <dbReference type="Proteomes" id="UP000037035"/>
    </source>
</evidence>
<dbReference type="InterPro" id="IPR027417">
    <property type="entry name" value="P-loop_NTPase"/>
</dbReference>
<dbReference type="CDD" id="cd03223">
    <property type="entry name" value="ABCD_peroxisomal_ALDP"/>
    <property type="match status" value="1"/>
</dbReference>
<dbReference type="Pfam" id="PF06472">
    <property type="entry name" value="ABC_membrane_2"/>
    <property type="match status" value="1"/>
</dbReference>
<dbReference type="GO" id="GO:0005324">
    <property type="term" value="F:long-chain fatty acid transmembrane transporter activity"/>
    <property type="evidence" value="ECO:0007669"/>
    <property type="project" value="TreeGrafter"/>
</dbReference>
<comment type="subcellular location">
    <subcellularLocation>
        <location evidence="1">Peroxisome membrane</location>
        <topology evidence="1">Multi-pass membrane protein</topology>
    </subcellularLocation>
</comment>
<evidence type="ECO:0000256" key="8">
    <source>
        <dbReference type="ARBA" id="ARBA00023136"/>
    </source>
</evidence>
<dbReference type="VEuPathDB" id="FungiDB:VP01_1243g5"/>
<dbReference type="EMBL" id="LAVV01002710">
    <property type="protein sequence ID" value="KNZ62641.1"/>
    <property type="molecule type" value="Genomic_DNA"/>
</dbReference>
<evidence type="ECO:0000313" key="12">
    <source>
        <dbReference type="EMBL" id="KNZ62641.1"/>
    </source>
</evidence>
<dbReference type="InterPro" id="IPR017871">
    <property type="entry name" value="ABC_transporter-like_CS"/>
</dbReference>
<dbReference type="GO" id="GO:0005524">
    <property type="term" value="F:ATP binding"/>
    <property type="evidence" value="ECO:0007669"/>
    <property type="project" value="UniProtKB-KW"/>
</dbReference>
<dbReference type="FunFam" id="3.40.50.300:FF:000636">
    <property type="entry name" value="ATP-binding cassette sub-family D member 3"/>
    <property type="match status" value="1"/>
</dbReference>
<dbReference type="Gene3D" id="1.20.1560.10">
    <property type="entry name" value="ABC transporter type 1, transmembrane domain"/>
    <property type="match status" value="1"/>
</dbReference>
<keyword evidence="6 12" id="KW-0067">ATP-binding</keyword>
<feature type="region of interest" description="Disordered" evidence="9">
    <location>
        <begin position="50"/>
        <end position="89"/>
    </location>
</feature>
<evidence type="ECO:0000256" key="1">
    <source>
        <dbReference type="ARBA" id="ARBA00004585"/>
    </source>
</evidence>
<dbReference type="GO" id="GO:0007031">
    <property type="term" value="P:peroxisome organization"/>
    <property type="evidence" value="ECO:0007669"/>
    <property type="project" value="TreeGrafter"/>
</dbReference>
<keyword evidence="5" id="KW-0547">Nucleotide-binding</keyword>
<dbReference type="Gene3D" id="3.40.50.300">
    <property type="entry name" value="P-loop containing nucleotide triphosphate hydrolases"/>
    <property type="match status" value="1"/>
</dbReference>
<evidence type="ECO:0000256" key="3">
    <source>
        <dbReference type="ARBA" id="ARBA00022448"/>
    </source>
</evidence>
<dbReference type="SMART" id="SM00382">
    <property type="entry name" value="AAA"/>
    <property type="match status" value="1"/>
</dbReference>
<proteinExistence type="inferred from homology"/>
<evidence type="ECO:0000256" key="4">
    <source>
        <dbReference type="ARBA" id="ARBA00022692"/>
    </source>
</evidence>
<dbReference type="AlphaFoldDB" id="A0A0L6VPK9"/>
<evidence type="ECO:0000256" key="6">
    <source>
        <dbReference type="ARBA" id="ARBA00022840"/>
    </source>
</evidence>
<evidence type="ECO:0000256" key="5">
    <source>
        <dbReference type="ARBA" id="ARBA00022741"/>
    </source>
</evidence>
<evidence type="ECO:0000256" key="2">
    <source>
        <dbReference type="ARBA" id="ARBA00008575"/>
    </source>
</evidence>
<dbReference type="PROSITE" id="PS00211">
    <property type="entry name" value="ABC_TRANSPORTER_1"/>
    <property type="match status" value="1"/>
</dbReference>
<keyword evidence="13" id="KW-1185">Reference proteome</keyword>
<keyword evidence="4 10" id="KW-0812">Transmembrane</keyword>
<name>A0A0L6VPK9_9BASI</name>
<reference evidence="12 13" key="1">
    <citation type="submission" date="2015-08" db="EMBL/GenBank/DDBJ databases">
        <title>Next Generation Sequencing and Analysis of the Genome of Puccinia sorghi L Schw, the Causal Agent of Maize Common Rust.</title>
        <authorList>
            <person name="Rochi L."/>
            <person name="Burguener G."/>
            <person name="Darino M."/>
            <person name="Turjanski A."/>
            <person name="Kreff E."/>
            <person name="Dieguez M.J."/>
            <person name="Sacco F."/>
        </authorList>
    </citation>
    <scope>NUCLEOTIDE SEQUENCE [LARGE SCALE GENOMIC DNA]</scope>
    <source>
        <strain evidence="12 13">RO10H11247</strain>
    </source>
</reference>
<dbReference type="GO" id="GO:0005778">
    <property type="term" value="C:peroxisomal membrane"/>
    <property type="evidence" value="ECO:0007669"/>
    <property type="project" value="UniProtKB-SubCell"/>
</dbReference>
<evidence type="ECO:0000256" key="7">
    <source>
        <dbReference type="ARBA" id="ARBA00022989"/>
    </source>
</evidence>
<dbReference type="PANTHER" id="PTHR11384:SF69">
    <property type="entry name" value="PEROXISOMAL LONG-CHAIN FATTY ACID IMPORT PROTEIN 1"/>
    <property type="match status" value="1"/>
</dbReference>
<keyword evidence="8 10" id="KW-0472">Membrane</keyword>
<dbReference type="GO" id="GO:0015910">
    <property type="term" value="P:long-chain fatty acid import into peroxisome"/>
    <property type="evidence" value="ECO:0007669"/>
    <property type="project" value="TreeGrafter"/>
</dbReference>
<feature type="transmembrane region" description="Helical" evidence="10">
    <location>
        <begin position="25"/>
        <end position="46"/>
    </location>
</feature>
<dbReference type="GO" id="GO:0006635">
    <property type="term" value="P:fatty acid beta-oxidation"/>
    <property type="evidence" value="ECO:0007669"/>
    <property type="project" value="TreeGrafter"/>
</dbReference>
<dbReference type="GO" id="GO:0016887">
    <property type="term" value="F:ATP hydrolysis activity"/>
    <property type="evidence" value="ECO:0007669"/>
    <property type="project" value="InterPro"/>
</dbReference>
<dbReference type="InterPro" id="IPR036640">
    <property type="entry name" value="ABC1_TM_sf"/>
</dbReference>
<keyword evidence="7 10" id="KW-1133">Transmembrane helix</keyword>
<dbReference type="GO" id="GO:0140359">
    <property type="term" value="F:ABC-type transporter activity"/>
    <property type="evidence" value="ECO:0007669"/>
    <property type="project" value="InterPro"/>
</dbReference>
<dbReference type="GO" id="GO:0042760">
    <property type="term" value="P:very long-chain fatty acid catabolic process"/>
    <property type="evidence" value="ECO:0007669"/>
    <property type="project" value="TreeGrafter"/>
</dbReference>
<dbReference type="InterPro" id="IPR003593">
    <property type="entry name" value="AAA+_ATPase"/>
</dbReference>
<organism evidence="12 13">
    <name type="scientific">Puccinia sorghi</name>
    <dbReference type="NCBI Taxonomy" id="27349"/>
    <lineage>
        <taxon>Eukaryota</taxon>
        <taxon>Fungi</taxon>
        <taxon>Dikarya</taxon>
        <taxon>Basidiomycota</taxon>
        <taxon>Pucciniomycotina</taxon>
        <taxon>Pucciniomycetes</taxon>
        <taxon>Pucciniales</taxon>
        <taxon>Pucciniaceae</taxon>
        <taxon>Puccinia</taxon>
    </lineage>
</organism>
<feature type="domain" description="ABC transporter" evidence="11">
    <location>
        <begin position="490"/>
        <end position="716"/>
    </location>
</feature>
<dbReference type="Proteomes" id="UP000037035">
    <property type="component" value="Unassembled WGS sequence"/>
</dbReference>
<comment type="similarity">
    <text evidence="2">Belongs to the ABC transporter superfamily. ABCD family. Peroxisomal fatty acyl CoA transporter (TC 3.A.1.203) subfamily.</text>
</comment>
<protein>
    <submittedName>
        <fullName evidence="12">ATP-binding cassette, subfamily D (ALD), member 2 protein</fullName>
    </submittedName>
</protein>
<dbReference type="InterPro" id="IPR050835">
    <property type="entry name" value="ABC_transporter_sub-D"/>
</dbReference>
<dbReference type="OrthoDB" id="422637at2759"/>
<evidence type="ECO:0000256" key="9">
    <source>
        <dbReference type="SAM" id="MobiDB-lite"/>
    </source>
</evidence>
<evidence type="ECO:0000259" key="11">
    <source>
        <dbReference type="PROSITE" id="PS50893"/>
    </source>
</evidence>